<dbReference type="AlphaFoldDB" id="A0A1M7UVX8"/>
<organism evidence="1 2">
    <name type="scientific">Bradyrhizobium erythrophlei</name>
    <dbReference type="NCBI Taxonomy" id="1437360"/>
    <lineage>
        <taxon>Bacteria</taxon>
        <taxon>Pseudomonadati</taxon>
        <taxon>Pseudomonadota</taxon>
        <taxon>Alphaproteobacteria</taxon>
        <taxon>Hyphomicrobiales</taxon>
        <taxon>Nitrobacteraceae</taxon>
        <taxon>Bradyrhizobium</taxon>
    </lineage>
</organism>
<dbReference type="EMBL" id="LT670849">
    <property type="protein sequence ID" value="SHN87114.1"/>
    <property type="molecule type" value="Genomic_DNA"/>
</dbReference>
<reference evidence="2" key="1">
    <citation type="submission" date="2016-11" db="EMBL/GenBank/DDBJ databases">
        <authorList>
            <person name="Varghese N."/>
            <person name="Submissions S."/>
        </authorList>
    </citation>
    <scope>NUCLEOTIDE SEQUENCE [LARGE SCALE GENOMIC DNA]</scope>
    <source>
        <strain evidence="2">GAS401</strain>
    </source>
</reference>
<dbReference type="OrthoDB" id="7428956at2"/>
<protein>
    <submittedName>
        <fullName evidence="1">Uncharacterized protein</fullName>
    </submittedName>
</protein>
<dbReference type="Proteomes" id="UP000184096">
    <property type="component" value="Chromosome I"/>
</dbReference>
<dbReference type="RefSeq" id="WP_156898862.1">
    <property type="nucleotide sequence ID" value="NZ_LT670849.1"/>
</dbReference>
<keyword evidence="2" id="KW-1185">Reference proteome</keyword>
<proteinExistence type="predicted"/>
<evidence type="ECO:0000313" key="2">
    <source>
        <dbReference type="Proteomes" id="UP000184096"/>
    </source>
</evidence>
<evidence type="ECO:0000313" key="1">
    <source>
        <dbReference type="EMBL" id="SHN87114.1"/>
    </source>
</evidence>
<accession>A0A1M7UVX8</accession>
<gene>
    <name evidence="1" type="ORF">SAMN05444170_7007</name>
</gene>
<name>A0A1M7UVX8_9BRAD</name>
<sequence length="40" mass="4314">MDQKPYPAEKARGGEIILNTPFRRAVFLSGLIGAIVLASI</sequence>